<evidence type="ECO:0000313" key="1">
    <source>
        <dbReference type="EMBL" id="QTX05917.1"/>
    </source>
</evidence>
<dbReference type="EMBL" id="CP071696">
    <property type="protein sequence ID" value="QTX05917.1"/>
    <property type="molecule type" value="Genomic_DNA"/>
</dbReference>
<name>A0A975IPS6_9MICO</name>
<dbReference type="KEGG" id="aarc:G127AT_06925"/>
<dbReference type="Proteomes" id="UP000671914">
    <property type="component" value="Chromosome"/>
</dbReference>
<dbReference type="NCBIfam" id="NF040521">
    <property type="entry name" value="C45_proenzyme"/>
    <property type="match status" value="1"/>
</dbReference>
<evidence type="ECO:0000313" key="2">
    <source>
        <dbReference type="Proteomes" id="UP000671914"/>
    </source>
</evidence>
<keyword evidence="2" id="KW-1185">Reference proteome</keyword>
<accession>A0A975IPS6</accession>
<proteinExistence type="predicted"/>
<dbReference type="RefSeq" id="WP_210901353.1">
    <property type="nucleotide sequence ID" value="NZ_CP071696.1"/>
</dbReference>
<dbReference type="AlphaFoldDB" id="A0A975IPS6"/>
<dbReference type="InterPro" id="IPR047794">
    <property type="entry name" value="C45_proenzyme-like"/>
</dbReference>
<dbReference type="InterPro" id="IPR047801">
    <property type="entry name" value="Peptidase_C45"/>
</dbReference>
<organism evidence="1 2">
    <name type="scientific">Agromyces archimandritae</name>
    <dbReference type="NCBI Taxonomy" id="2781962"/>
    <lineage>
        <taxon>Bacteria</taxon>
        <taxon>Bacillati</taxon>
        <taxon>Actinomycetota</taxon>
        <taxon>Actinomycetes</taxon>
        <taxon>Micrococcales</taxon>
        <taxon>Microbacteriaceae</taxon>
        <taxon>Agromyces</taxon>
    </lineage>
</organism>
<sequence length="357" mass="36869">MIHENEPVAGLAWTVFAGDRETVFHELGARFAAEIREARERPGGQWERLVARTDGTAAGERVDAVIAATRRHCPVESAELDAMAAGAGIRTRELWTYNLRGDFGRDGTGCSDLVLGGVDAAGRPRLVLGHNEDGDGDLAGTVRLVTLRIEGDPDVTAVWYPGFVPANAFVATSAGVVWGMDHLPVVAAELAGAGRHLLARHAQRQPTGAAGLDAVRRIPCAGGFAFNVAGAGFATTVENAAGVIGEAESASGCRWHTNHLRYVGAGAAGLEPGGDDPWLAESRTRGAALATAAGHAASTPEVLSALRSPGVLNRSADIFTFVTAVADLVGDRIALQGEGAAWTGELGAFASGEARAA</sequence>
<protein>
    <submittedName>
        <fullName evidence="1">Uncharacterized protein</fullName>
    </submittedName>
</protein>
<reference evidence="1" key="1">
    <citation type="submission" date="2021-03" db="EMBL/GenBank/DDBJ databases">
        <title>Agromyces archimandritus sp. nov., isolated from the cockroach Archimandrita tessellata.</title>
        <authorList>
            <person name="Guzman J."/>
            <person name="Ortuzar M."/>
            <person name="Poehlein A."/>
            <person name="Daniel R."/>
            <person name="Trujillo M."/>
            <person name="Vilcinskas A."/>
        </authorList>
    </citation>
    <scope>NUCLEOTIDE SEQUENCE</scope>
    <source>
        <strain evidence="1">G127AT</strain>
    </source>
</reference>
<gene>
    <name evidence="1" type="ORF">G127AT_06925</name>
</gene>
<dbReference type="PANTHER" id="PTHR34180:SF1">
    <property type="entry name" value="BETA-ALANYL-DOPAMINE_CARCININE HYDROLASE"/>
    <property type="match status" value="1"/>
</dbReference>
<dbReference type="PANTHER" id="PTHR34180">
    <property type="entry name" value="PEPTIDASE C45"/>
    <property type="match status" value="1"/>
</dbReference>
<dbReference type="Gene3D" id="3.60.60.10">
    <property type="entry name" value="Penicillin V Acylase, Chain A"/>
    <property type="match status" value="1"/>
</dbReference>